<keyword evidence="6" id="KW-1185">Reference proteome</keyword>
<dbReference type="GO" id="GO:0071513">
    <property type="term" value="C:phosphopantothenoylcysteine decarboxylase complex"/>
    <property type="evidence" value="ECO:0007669"/>
    <property type="project" value="TreeGrafter"/>
</dbReference>
<proteinExistence type="inferred from homology"/>
<dbReference type="GO" id="GO:0010181">
    <property type="term" value="F:FMN binding"/>
    <property type="evidence" value="ECO:0007669"/>
    <property type="project" value="TreeGrafter"/>
</dbReference>
<dbReference type="AlphaFoldDB" id="A0A922IGF8"/>
<evidence type="ECO:0000313" key="5">
    <source>
        <dbReference type="EMBL" id="KAH9529259.1"/>
    </source>
</evidence>
<dbReference type="PANTHER" id="PTHR14359:SF6">
    <property type="entry name" value="PHOSPHOPANTOTHENOYLCYSTEINE DECARBOXYLASE"/>
    <property type="match status" value="1"/>
</dbReference>
<dbReference type="EMBL" id="SDOV01000004">
    <property type="protein sequence ID" value="KAH7642115.1"/>
    <property type="molecule type" value="Genomic_DNA"/>
</dbReference>
<dbReference type="GO" id="GO:0015937">
    <property type="term" value="P:coenzyme A biosynthetic process"/>
    <property type="evidence" value="ECO:0007669"/>
    <property type="project" value="UniProtKB-KW"/>
</dbReference>
<dbReference type="EMBL" id="ASGP02000001">
    <property type="protein sequence ID" value="KAH9529259.1"/>
    <property type="molecule type" value="Genomic_DNA"/>
</dbReference>
<organism evidence="5 6">
    <name type="scientific">Dermatophagoides farinae</name>
    <name type="common">American house dust mite</name>
    <dbReference type="NCBI Taxonomy" id="6954"/>
    <lineage>
        <taxon>Eukaryota</taxon>
        <taxon>Metazoa</taxon>
        <taxon>Ecdysozoa</taxon>
        <taxon>Arthropoda</taxon>
        <taxon>Chelicerata</taxon>
        <taxon>Arachnida</taxon>
        <taxon>Acari</taxon>
        <taxon>Acariformes</taxon>
        <taxon>Sarcoptiformes</taxon>
        <taxon>Astigmata</taxon>
        <taxon>Psoroptidia</taxon>
        <taxon>Analgoidea</taxon>
        <taxon>Pyroglyphidae</taxon>
        <taxon>Dermatophagoidinae</taxon>
        <taxon>Dermatophagoides</taxon>
    </lineage>
</organism>
<evidence type="ECO:0000256" key="2">
    <source>
        <dbReference type="ARBA" id="ARBA00038350"/>
    </source>
</evidence>
<feature type="domain" description="Flavoprotein" evidence="3">
    <location>
        <begin position="3"/>
        <end position="187"/>
    </location>
</feature>
<keyword evidence="1" id="KW-0173">Coenzyme A biosynthesis</keyword>
<gene>
    <name evidence="5" type="ORF">DERF_003151</name>
    <name evidence="4" type="ORF">HUG17_5160</name>
</gene>
<dbReference type="InterPro" id="IPR003382">
    <property type="entry name" value="Flavoprotein"/>
</dbReference>
<dbReference type="Pfam" id="PF02441">
    <property type="entry name" value="Flavoprotein"/>
    <property type="match status" value="1"/>
</dbReference>
<reference evidence="4" key="2">
    <citation type="submission" date="2020-06" db="EMBL/GenBank/DDBJ databases">
        <authorList>
            <person name="Ji K."/>
            <person name="Li J."/>
        </authorList>
    </citation>
    <scope>NUCLEOTIDE SEQUENCE</scope>
    <source>
        <strain evidence="4">JKM2019</strain>
        <tissue evidence="4">Whole body</tissue>
    </source>
</reference>
<comment type="similarity">
    <text evidence="2">Belongs to the HFCD (homooligomeric flavin containing Cys decarboxylase) superfamily.</text>
</comment>
<evidence type="ECO:0000313" key="6">
    <source>
        <dbReference type="Proteomes" id="UP000790347"/>
    </source>
</evidence>
<dbReference type="InterPro" id="IPR036551">
    <property type="entry name" value="Flavin_trans-like"/>
</dbReference>
<protein>
    <submittedName>
        <fullName evidence="4">Phosphopantothenoylcysteine decarboxylase-like protein</fullName>
    </submittedName>
</protein>
<dbReference type="OrthoDB" id="1532798at2759"/>
<dbReference type="SUPFAM" id="SSF52507">
    <property type="entry name" value="Homo-oligomeric flavin-containing Cys decarboxylases, HFCD"/>
    <property type="match status" value="1"/>
</dbReference>
<reference evidence="4" key="3">
    <citation type="journal article" date="2021" name="World Allergy Organ. J.">
        <title>Chromosome-level assembly of Dermatophagoides farinae genome and transcriptome reveals two novel allergens Der f 37 and Der f 39.</title>
        <authorList>
            <person name="Chen J."/>
            <person name="Cai Z."/>
            <person name="Fan D."/>
            <person name="Hu J."/>
            <person name="Hou Y."/>
            <person name="He Y."/>
            <person name="Zhang Z."/>
            <person name="Zhao Z."/>
            <person name="Gao P."/>
            <person name="Hu W."/>
            <person name="Sun J."/>
            <person name="Li J."/>
            <person name="Ji K."/>
        </authorList>
    </citation>
    <scope>NUCLEOTIDE SEQUENCE</scope>
    <source>
        <strain evidence="4">JKM2019</strain>
    </source>
</reference>
<dbReference type="PANTHER" id="PTHR14359">
    <property type="entry name" value="HOMO-OLIGOMERIC FLAVIN CONTAINING CYS DECARBOXYLASE FAMILY"/>
    <property type="match status" value="1"/>
</dbReference>
<evidence type="ECO:0000313" key="4">
    <source>
        <dbReference type="EMBL" id="KAH7642115.1"/>
    </source>
</evidence>
<name>A0A922IGF8_DERFA</name>
<dbReference type="Proteomes" id="UP000790347">
    <property type="component" value="Unassembled WGS sequence"/>
</dbReference>
<evidence type="ECO:0000256" key="1">
    <source>
        <dbReference type="ARBA" id="ARBA00022993"/>
    </source>
</evidence>
<dbReference type="Gene3D" id="3.40.50.1950">
    <property type="entry name" value="Flavin prenyltransferase-like"/>
    <property type="match status" value="1"/>
</dbReference>
<sequence length="190" mass="21200">MTNILIIVTGSVAAIKLPILVKKLQEKCLANGHLFQIRIVLTEPSLHFFKLVEVENLLPAGSIYRDADEWTTWTKMGDPVLHIELRNWADIGVIAPLDANTMGKLSNGICDNLASCVVRAWDINKKLLYAPAMNAHMWTHRITEKCIRVLNDLGYIQIGPICKKLACGDFGMGAMAEVDQIVAKIMEFVR</sequence>
<evidence type="ECO:0000259" key="3">
    <source>
        <dbReference type="Pfam" id="PF02441"/>
    </source>
</evidence>
<reference evidence="5" key="1">
    <citation type="submission" date="2013-05" db="EMBL/GenBank/DDBJ databases">
        <authorList>
            <person name="Yim A.K.Y."/>
            <person name="Chan T.F."/>
            <person name="Ji K.M."/>
            <person name="Liu X.Y."/>
            <person name="Zhou J.W."/>
            <person name="Li R.Q."/>
            <person name="Yang K.Y."/>
            <person name="Li J."/>
            <person name="Li M."/>
            <person name="Law P.T.W."/>
            <person name="Wu Y.L."/>
            <person name="Cai Z.L."/>
            <person name="Qin H."/>
            <person name="Bao Y."/>
            <person name="Leung R.K.K."/>
            <person name="Ng P.K.S."/>
            <person name="Zou J."/>
            <person name="Zhong X.J."/>
            <person name="Ran P.X."/>
            <person name="Zhong N.S."/>
            <person name="Liu Z.G."/>
            <person name="Tsui S.K.W."/>
        </authorList>
    </citation>
    <scope>NUCLEOTIDE SEQUENCE</scope>
    <source>
        <strain evidence="5">Derf</strain>
        <tissue evidence="5">Whole organism</tissue>
    </source>
</reference>
<dbReference type="Proteomes" id="UP000828236">
    <property type="component" value="Unassembled WGS sequence"/>
</dbReference>
<accession>A0A922IGF8</accession>
<reference evidence="5" key="4">
    <citation type="journal article" date="2022" name="Res Sq">
        <title>Comparative Genomics Reveals Insights into the Divergent Evolution of Astigmatic Mites and Household Pest Adaptations.</title>
        <authorList>
            <person name="Xiong Q."/>
            <person name="Wan A.T.-Y."/>
            <person name="Liu X.-Y."/>
            <person name="Fung C.S.-H."/>
            <person name="Xiao X."/>
            <person name="Malainual N."/>
            <person name="Hou J."/>
            <person name="Wang L."/>
            <person name="Wang M."/>
            <person name="Yang K."/>
            <person name="Cui Y."/>
            <person name="Leung E."/>
            <person name="Nong W."/>
            <person name="Shin S.-K."/>
            <person name="Au S."/>
            <person name="Jeong K.Y."/>
            <person name="Chew F.T."/>
            <person name="Hui J."/>
            <person name="Leung T.F."/>
            <person name="Tungtrongchitr A."/>
            <person name="Zhong N."/>
            <person name="Liu Z."/>
            <person name="Tsui S."/>
        </authorList>
    </citation>
    <scope>NUCLEOTIDE SEQUENCE</scope>
    <source>
        <strain evidence="5">Derf</strain>
        <tissue evidence="5">Whole organism</tissue>
    </source>
</reference>
<comment type="caution">
    <text evidence="5">The sequence shown here is derived from an EMBL/GenBank/DDBJ whole genome shotgun (WGS) entry which is preliminary data.</text>
</comment>
<dbReference type="GO" id="GO:0004633">
    <property type="term" value="F:phosphopantothenoylcysteine decarboxylase activity"/>
    <property type="evidence" value="ECO:0007669"/>
    <property type="project" value="TreeGrafter"/>
</dbReference>